<keyword evidence="2" id="KW-1133">Transmembrane helix</keyword>
<feature type="compositionally biased region" description="Polar residues" evidence="1">
    <location>
        <begin position="414"/>
        <end position="423"/>
    </location>
</feature>
<dbReference type="AlphaFoldDB" id="A0A5J4VFG8"/>
<name>A0A5J4VFG8_9EUKA</name>
<organism evidence="3 4">
    <name type="scientific">Streblomastix strix</name>
    <dbReference type="NCBI Taxonomy" id="222440"/>
    <lineage>
        <taxon>Eukaryota</taxon>
        <taxon>Metamonada</taxon>
        <taxon>Preaxostyla</taxon>
        <taxon>Oxymonadida</taxon>
        <taxon>Streblomastigidae</taxon>
        <taxon>Streblomastix</taxon>
    </lineage>
</organism>
<protein>
    <recommendedName>
        <fullName evidence="5">Transmembrane protein</fullName>
    </recommendedName>
</protein>
<feature type="transmembrane region" description="Helical" evidence="2">
    <location>
        <begin position="114"/>
        <end position="135"/>
    </location>
</feature>
<evidence type="ECO:0000313" key="3">
    <source>
        <dbReference type="EMBL" id="KAA6381139.1"/>
    </source>
</evidence>
<accession>A0A5J4VFG8</accession>
<evidence type="ECO:0000256" key="1">
    <source>
        <dbReference type="SAM" id="MobiDB-lite"/>
    </source>
</evidence>
<sequence>MEEILQKEKLRLEINKLIQSTLREHYHLDYKYRKYSLEEQNVLKIVKQKALMGRFFIFISQILEEKVSETPNIVSLSSVAVQDMASLMNYDLRGGCTKFRKSLMDYQTQSMNNFQIILILFFILGLIFSFTGYLLCFYRTRSTLFLISDQSAKMKYIDPSFDANFRNGMGGAAWKDEYSCDSMRLDNIHKRILLSLACCCGCIDAQMNIDEQRIQMEKMQEESYSDEFNTLLICIHQVQNVRMMGKQGNFFNGKEGRSGIKKMTIVDYEDLNNVLDSSSLQFIAQTTLKAFDLNKKEEKENENDEEFRPVIHPSNAQLLKQLYIQWLVHHVSKTDRELSQLIIGKAPESELETDITIPPAHQFITPKSFKSFLESDKSTQIDKVYYERMKKLFKMEEFVQQQIQKRKHQPQNQVQLKRNGQKT</sequence>
<evidence type="ECO:0008006" key="5">
    <source>
        <dbReference type="Google" id="ProtNLM"/>
    </source>
</evidence>
<gene>
    <name evidence="3" type="ORF">EZS28_023334</name>
</gene>
<reference evidence="3 4" key="1">
    <citation type="submission" date="2019-03" db="EMBL/GenBank/DDBJ databases">
        <title>Single cell metagenomics reveals metabolic interactions within the superorganism composed of flagellate Streblomastix strix and complex community of Bacteroidetes bacteria on its surface.</title>
        <authorList>
            <person name="Treitli S.C."/>
            <person name="Kolisko M."/>
            <person name="Husnik F."/>
            <person name="Keeling P."/>
            <person name="Hampl V."/>
        </authorList>
    </citation>
    <scope>NUCLEOTIDE SEQUENCE [LARGE SCALE GENOMIC DNA]</scope>
    <source>
        <strain evidence="3">ST1C</strain>
    </source>
</reference>
<dbReference type="Proteomes" id="UP000324800">
    <property type="component" value="Unassembled WGS sequence"/>
</dbReference>
<evidence type="ECO:0000313" key="4">
    <source>
        <dbReference type="Proteomes" id="UP000324800"/>
    </source>
</evidence>
<comment type="caution">
    <text evidence="3">The sequence shown here is derived from an EMBL/GenBank/DDBJ whole genome shotgun (WGS) entry which is preliminary data.</text>
</comment>
<proteinExistence type="predicted"/>
<evidence type="ECO:0000256" key="2">
    <source>
        <dbReference type="SAM" id="Phobius"/>
    </source>
</evidence>
<keyword evidence="2" id="KW-0472">Membrane</keyword>
<dbReference type="EMBL" id="SNRW01007503">
    <property type="protein sequence ID" value="KAA6381139.1"/>
    <property type="molecule type" value="Genomic_DNA"/>
</dbReference>
<keyword evidence="2" id="KW-0812">Transmembrane</keyword>
<feature type="region of interest" description="Disordered" evidence="1">
    <location>
        <begin position="404"/>
        <end position="423"/>
    </location>
</feature>